<reference evidence="1" key="1">
    <citation type="submission" date="2019-08" db="EMBL/GenBank/DDBJ databases">
        <authorList>
            <person name="Kucharzyk K."/>
            <person name="Murdoch R.W."/>
            <person name="Higgins S."/>
            <person name="Loffler F."/>
        </authorList>
    </citation>
    <scope>NUCLEOTIDE SEQUENCE</scope>
</reference>
<accession>A0A644TZT2</accession>
<dbReference type="InterPro" id="IPR023614">
    <property type="entry name" value="Porin_dom_sf"/>
</dbReference>
<evidence type="ECO:0000313" key="1">
    <source>
        <dbReference type="EMBL" id="MPL72400.1"/>
    </source>
</evidence>
<dbReference type="AlphaFoldDB" id="A0A644TZT2"/>
<protein>
    <recommendedName>
        <fullName evidence="2">Porin domain-containing protein</fullName>
    </recommendedName>
</protein>
<comment type="caution">
    <text evidence="1">The sequence shown here is derived from an EMBL/GenBank/DDBJ whole genome shotgun (WGS) entry which is preliminary data.</text>
</comment>
<sequence length="333" mass="37886">MRILKLYTFLILYLLSSTLNGQIKETLRIIKFDGSLKTKFEFATETSRARFSVRNSRMGISGNPFKSISYRVQVELSNQGKFEVLDLSATIEPLKNLTFTLGQTSIPLYNSYQTTPSQMLFANRSFHVKYFVPGTRDIGLVGHYVTYVSGVPLDLEAGIFNASKINNPVWTEKLSWGLSATVGKMEGLRGSVKVYRYPGIERDLFVWGGDFRYGGGRYKLEAEFLSRKNYFDSQTLNSTSVQGAYSFPLKGTRIFKDITPALRWDMMGRTDNDNLMDASRITAGVSFGFDTKPFSSLLRIDFEKYIVNRILPELNLYDEMDSDKISVELLIIF</sequence>
<dbReference type="Gene3D" id="2.40.160.10">
    <property type="entry name" value="Porin"/>
    <property type="match status" value="1"/>
</dbReference>
<dbReference type="Pfam" id="PF07396">
    <property type="entry name" value="Porin_O_P"/>
    <property type="match status" value="1"/>
</dbReference>
<evidence type="ECO:0008006" key="2">
    <source>
        <dbReference type="Google" id="ProtNLM"/>
    </source>
</evidence>
<gene>
    <name evidence="1" type="ORF">SDC9_18185</name>
</gene>
<organism evidence="1">
    <name type="scientific">bioreactor metagenome</name>
    <dbReference type="NCBI Taxonomy" id="1076179"/>
    <lineage>
        <taxon>unclassified sequences</taxon>
        <taxon>metagenomes</taxon>
        <taxon>ecological metagenomes</taxon>
    </lineage>
</organism>
<proteinExistence type="predicted"/>
<name>A0A644TZT2_9ZZZZ</name>
<dbReference type="SUPFAM" id="SSF56935">
    <property type="entry name" value="Porins"/>
    <property type="match status" value="1"/>
</dbReference>
<dbReference type="EMBL" id="VSSQ01000066">
    <property type="protein sequence ID" value="MPL72400.1"/>
    <property type="molecule type" value="Genomic_DNA"/>
</dbReference>
<dbReference type="InterPro" id="IPR010870">
    <property type="entry name" value="Porin_O/P"/>
</dbReference>